<keyword evidence="1" id="KW-0547">Nucleotide-binding</keyword>
<dbReference type="EMBL" id="CP003339">
    <property type="protein sequence ID" value="AFC71704.1"/>
    <property type="molecule type" value="Genomic_DNA"/>
</dbReference>
<organism evidence="1 2">
    <name type="scientific">Rickettsia australis (strain Cutlack)</name>
    <dbReference type="NCBI Taxonomy" id="1105110"/>
    <lineage>
        <taxon>Bacteria</taxon>
        <taxon>Pseudomonadati</taxon>
        <taxon>Pseudomonadota</taxon>
        <taxon>Alphaproteobacteria</taxon>
        <taxon>Rickettsiales</taxon>
        <taxon>Rickettsiaceae</taxon>
        <taxon>Rickettsieae</taxon>
        <taxon>Rickettsia</taxon>
        <taxon>spotted fever group</taxon>
    </lineage>
</organism>
<geneLocation type="plasmid" evidence="1 2">
    <name>pMC5_1</name>
</geneLocation>
<keyword evidence="1" id="KW-0347">Helicase</keyword>
<dbReference type="Pfam" id="PF13245">
    <property type="entry name" value="AAA_19"/>
    <property type="match status" value="1"/>
</dbReference>
<gene>
    <name evidence="1" type="ordered locus">MC5_07470</name>
</gene>
<evidence type="ECO:0000313" key="1">
    <source>
        <dbReference type="EMBL" id="AFC71704.1"/>
    </source>
</evidence>
<keyword evidence="1" id="KW-0067">ATP-binding</keyword>
<dbReference type="InterPro" id="IPR027417">
    <property type="entry name" value="P-loop_NTPase"/>
</dbReference>
<protein>
    <submittedName>
        <fullName evidence="1">Helicase RecD/TraA</fullName>
    </submittedName>
</protein>
<dbReference type="SUPFAM" id="SSF52540">
    <property type="entry name" value="P-loop containing nucleoside triphosphate hydrolases"/>
    <property type="match status" value="1"/>
</dbReference>
<evidence type="ECO:0000313" key="2">
    <source>
        <dbReference type="Proteomes" id="UP000007589"/>
    </source>
</evidence>
<keyword evidence="1" id="KW-0614">Plasmid</keyword>
<name>H8K9Z4_RICAC</name>
<dbReference type="Gene3D" id="3.40.50.300">
    <property type="entry name" value="P-loop containing nucleotide triphosphate hydrolases"/>
    <property type="match status" value="1"/>
</dbReference>
<proteinExistence type="predicted"/>
<dbReference type="GO" id="GO:0004386">
    <property type="term" value="F:helicase activity"/>
    <property type="evidence" value="ECO:0007669"/>
    <property type="project" value="UniProtKB-KW"/>
</dbReference>
<keyword evidence="2" id="KW-1185">Reference proteome</keyword>
<reference evidence="2" key="1">
    <citation type="submission" date="2012-02" db="EMBL/GenBank/DDBJ databases">
        <title>Complete genome sequence of Rickettsia australis strain Cutlack.</title>
        <authorList>
            <person name="Johnson S.L."/>
            <person name="Munk A.C."/>
            <person name="Han S."/>
            <person name="Bruce D.C."/>
            <person name="Dasch G.A."/>
        </authorList>
    </citation>
    <scope>NUCLEOTIDE SEQUENCE [LARGE SCALE GENOMIC DNA]</scope>
    <source>
        <strain evidence="2">Cutlack</strain>
        <plasmid evidence="2">pMC5_1</plasmid>
    </source>
</reference>
<accession>H8K9Z4</accession>
<dbReference type="HOGENOM" id="CLU_2883037_0_0_5"/>
<keyword evidence="1" id="KW-0378">Hydrolase</keyword>
<dbReference type="AlphaFoldDB" id="H8K9Z4"/>
<dbReference type="Proteomes" id="UP000007589">
    <property type="component" value="Plasmid pMC5_1"/>
</dbReference>
<dbReference type="KEGG" id="rau:MC5_07470"/>
<sequence>MPSIEQALGITLATSQKTAIAKALQHKLMVITGGPGTGKTTLVNSLLKTLSTQNLNIKLCTHW</sequence>